<organism evidence="1 2">
    <name type="scientific">Aerophototrophica crusticola</name>
    <dbReference type="NCBI Taxonomy" id="1709002"/>
    <lineage>
        <taxon>Bacteria</taxon>
        <taxon>Pseudomonadati</taxon>
        <taxon>Pseudomonadota</taxon>
        <taxon>Alphaproteobacteria</taxon>
        <taxon>Rhodospirillales</taxon>
        <taxon>Rhodospirillaceae</taxon>
        <taxon>Aerophototrophica</taxon>
    </lineage>
</organism>
<gene>
    <name evidence="1" type="ORF">HHL28_03275</name>
</gene>
<dbReference type="InterPro" id="IPR009097">
    <property type="entry name" value="Cyclic_Pdiesterase"/>
</dbReference>
<evidence type="ECO:0000313" key="2">
    <source>
        <dbReference type="Proteomes" id="UP000501891"/>
    </source>
</evidence>
<dbReference type="Proteomes" id="UP000501891">
    <property type="component" value="Chromosome"/>
</dbReference>
<proteinExistence type="predicted"/>
<dbReference type="SUPFAM" id="SSF55144">
    <property type="entry name" value="LigT-like"/>
    <property type="match status" value="1"/>
</dbReference>
<keyword evidence="2" id="KW-1185">Reference proteome</keyword>
<name>A0A858R4E0_9PROT</name>
<sequence>MDPIYAPLILTLRLDQASFQHFQALRQRHFPPERNFIPAHVTLFHHLPGPQVQSILADLRRTTRDTAPFPVEVFAVKSIGRGAAFYLRSRPLEELRERLADLWAPWLIPQDQQGFRPHVTVQNKVQAGEAKATLEALQRTFTPMTARGEGLLLWAYKGGPWEQLADLGFTAKP</sequence>
<dbReference type="EMBL" id="CP051775">
    <property type="protein sequence ID" value="QJE72251.1"/>
    <property type="molecule type" value="Genomic_DNA"/>
</dbReference>
<dbReference type="Pfam" id="PF13563">
    <property type="entry name" value="2_5_RNA_ligase2"/>
    <property type="match status" value="1"/>
</dbReference>
<dbReference type="Gene3D" id="3.90.1140.10">
    <property type="entry name" value="Cyclic phosphodiesterase"/>
    <property type="match status" value="1"/>
</dbReference>
<dbReference type="AlphaFoldDB" id="A0A858R4E0"/>
<reference evidence="1" key="1">
    <citation type="submission" date="2020-04" db="EMBL/GenBank/DDBJ databases">
        <title>A desert anoxygenic phototrophic bacterium fixes CO2 using RubisCO under aerobic conditions.</title>
        <authorList>
            <person name="Tang K."/>
        </authorList>
    </citation>
    <scope>NUCLEOTIDE SEQUENCE [LARGE SCALE GENOMIC DNA]</scope>
    <source>
        <strain evidence="1">MIMtkB3</strain>
    </source>
</reference>
<dbReference type="GO" id="GO:0016874">
    <property type="term" value="F:ligase activity"/>
    <property type="evidence" value="ECO:0007669"/>
    <property type="project" value="UniProtKB-KW"/>
</dbReference>
<accession>A0A858R4E0</accession>
<protein>
    <submittedName>
        <fullName evidence="1">2'-5' RNA ligase family protein</fullName>
    </submittedName>
</protein>
<evidence type="ECO:0000313" key="1">
    <source>
        <dbReference type="EMBL" id="QJE72251.1"/>
    </source>
</evidence>
<keyword evidence="1" id="KW-0436">Ligase</keyword>
<dbReference type="KEGG" id="acru:HHL28_03275"/>